<dbReference type="RefSeq" id="WP_079602495.1">
    <property type="nucleotide sequence ID" value="NZ_LT670817.1"/>
</dbReference>
<reference evidence="1 2" key="1">
    <citation type="submission" date="2016-11" db="EMBL/GenBank/DDBJ databases">
        <authorList>
            <person name="Jaros S."/>
            <person name="Januszkiewicz K."/>
            <person name="Wedrychowicz H."/>
        </authorList>
    </citation>
    <scope>NUCLEOTIDE SEQUENCE [LARGE SCALE GENOMIC DNA]</scope>
    <source>
        <strain evidence="1 2">GAS138</strain>
    </source>
</reference>
<accession>A0A1M5PV19</accession>
<dbReference type="EMBL" id="LT670817">
    <property type="protein sequence ID" value="SHH05309.1"/>
    <property type="molecule type" value="Genomic_DNA"/>
</dbReference>
<dbReference type="OrthoDB" id="8242277at2"/>
<proteinExistence type="predicted"/>
<name>A0A1M5PV19_9BRAD</name>
<dbReference type="AlphaFoldDB" id="A0A1M5PV19"/>
<evidence type="ECO:0000313" key="1">
    <source>
        <dbReference type="EMBL" id="SHH05309.1"/>
    </source>
</evidence>
<organism evidence="1 2">
    <name type="scientific">Bradyrhizobium erythrophlei</name>
    <dbReference type="NCBI Taxonomy" id="1437360"/>
    <lineage>
        <taxon>Bacteria</taxon>
        <taxon>Pseudomonadati</taxon>
        <taxon>Pseudomonadota</taxon>
        <taxon>Alphaproteobacteria</taxon>
        <taxon>Hyphomicrobiales</taxon>
        <taxon>Nitrobacteraceae</taxon>
        <taxon>Bradyrhizobium</taxon>
    </lineage>
</organism>
<protein>
    <submittedName>
        <fullName evidence="1">Uncharacterized protein</fullName>
    </submittedName>
</protein>
<evidence type="ECO:0000313" key="2">
    <source>
        <dbReference type="Proteomes" id="UP000189796"/>
    </source>
</evidence>
<sequence length="59" mass="6845">MPFYYAYHVDKDGHATSCFNIAADDDDQAVEKARLRLKDGQDIEVWCIDRKITDIKHSD</sequence>
<dbReference type="Proteomes" id="UP000189796">
    <property type="component" value="Chromosome I"/>
</dbReference>
<gene>
    <name evidence="1" type="ORF">SAMN05443248_3511</name>
</gene>